<dbReference type="EMBL" id="HG994581">
    <property type="protein sequence ID" value="CAF2864189.1"/>
    <property type="molecule type" value="Genomic_DNA"/>
</dbReference>
<reference evidence="1" key="1">
    <citation type="submission" date="2021-02" db="EMBL/GenBank/DDBJ databases">
        <authorList>
            <person name="Bekaert M."/>
        </authorList>
    </citation>
    <scope>NUCLEOTIDE SEQUENCE</scope>
    <source>
        <strain evidence="1">IoA-00</strain>
    </source>
</reference>
<keyword evidence="2" id="KW-1185">Reference proteome</keyword>
<dbReference type="AlphaFoldDB" id="A0A7R8H4Q8"/>
<sequence length="143" mass="16339">MLAGKVARIVHNTAIVRANKGGDFFMRPFDVVVLLSQFRRSSQLAKAVQNMTQQDPENLPITLLRDWAFFFLEGHCQRGRTCMNLTYMEKMGDCSGYKIMIIWSCYRLIPKGFEDEENTLAKPPHAQANISVQSSLFYGGREQ</sequence>
<gene>
    <name evidence="1" type="ORF">LSAA_6608</name>
</gene>
<proteinExistence type="predicted"/>
<evidence type="ECO:0000313" key="1">
    <source>
        <dbReference type="EMBL" id="CAF2864189.1"/>
    </source>
</evidence>
<evidence type="ECO:0000313" key="2">
    <source>
        <dbReference type="Proteomes" id="UP000675881"/>
    </source>
</evidence>
<organism evidence="1 2">
    <name type="scientific">Lepeophtheirus salmonis</name>
    <name type="common">Salmon louse</name>
    <name type="synonym">Caligus salmonis</name>
    <dbReference type="NCBI Taxonomy" id="72036"/>
    <lineage>
        <taxon>Eukaryota</taxon>
        <taxon>Metazoa</taxon>
        <taxon>Ecdysozoa</taxon>
        <taxon>Arthropoda</taxon>
        <taxon>Crustacea</taxon>
        <taxon>Multicrustacea</taxon>
        <taxon>Hexanauplia</taxon>
        <taxon>Copepoda</taxon>
        <taxon>Siphonostomatoida</taxon>
        <taxon>Caligidae</taxon>
        <taxon>Lepeophtheirus</taxon>
    </lineage>
</organism>
<dbReference type="Proteomes" id="UP000675881">
    <property type="component" value="Chromosome 2"/>
</dbReference>
<protein>
    <submittedName>
        <fullName evidence="1">(salmon louse) hypothetical protein</fullName>
    </submittedName>
</protein>
<name>A0A7R8H4Q8_LEPSM</name>
<accession>A0A7R8H4Q8</accession>